<reference evidence="1" key="1">
    <citation type="submission" date="2014-09" db="EMBL/GenBank/DDBJ databases">
        <authorList>
            <person name="Magalhaes I.L.F."/>
            <person name="Oliveira U."/>
            <person name="Santos F.R."/>
            <person name="Vidigal T.H.D.A."/>
            <person name="Brescovit A.D."/>
            <person name="Santos A.J."/>
        </authorList>
    </citation>
    <scope>NUCLEOTIDE SEQUENCE</scope>
    <source>
        <tissue evidence="1">Shoot tissue taken approximately 20 cm above the soil surface</tissue>
    </source>
</reference>
<dbReference type="EMBL" id="GBRH01214486">
    <property type="protein sequence ID" value="JAD83409.1"/>
    <property type="molecule type" value="Transcribed_RNA"/>
</dbReference>
<reference evidence="1" key="2">
    <citation type="journal article" date="2015" name="Data Brief">
        <title>Shoot transcriptome of the giant reed, Arundo donax.</title>
        <authorList>
            <person name="Barrero R.A."/>
            <person name="Guerrero F.D."/>
            <person name="Moolhuijzen P."/>
            <person name="Goolsby J.A."/>
            <person name="Tidwell J."/>
            <person name="Bellgard S.E."/>
            <person name="Bellgard M.I."/>
        </authorList>
    </citation>
    <scope>NUCLEOTIDE SEQUENCE</scope>
    <source>
        <tissue evidence="1">Shoot tissue taken approximately 20 cm above the soil surface</tissue>
    </source>
</reference>
<accession>A0A0A9D474</accession>
<proteinExistence type="predicted"/>
<organism evidence="1">
    <name type="scientific">Arundo donax</name>
    <name type="common">Giant reed</name>
    <name type="synonym">Donax arundinaceus</name>
    <dbReference type="NCBI Taxonomy" id="35708"/>
    <lineage>
        <taxon>Eukaryota</taxon>
        <taxon>Viridiplantae</taxon>
        <taxon>Streptophyta</taxon>
        <taxon>Embryophyta</taxon>
        <taxon>Tracheophyta</taxon>
        <taxon>Spermatophyta</taxon>
        <taxon>Magnoliopsida</taxon>
        <taxon>Liliopsida</taxon>
        <taxon>Poales</taxon>
        <taxon>Poaceae</taxon>
        <taxon>PACMAD clade</taxon>
        <taxon>Arundinoideae</taxon>
        <taxon>Arundineae</taxon>
        <taxon>Arundo</taxon>
    </lineage>
</organism>
<evidence type="ECO:0000313" key="1">
    <source>
        <dbReference type="EMBL" id="JAD83409.1"/>
    </source>
</evidence>
<protein>
    <submittedName>
        <fullName evidence="1">Uncharacterized protein</fullName>
    </submittedName>
</protein>
<dbReference type="AlphaFoldDB" id="A0A0A9D474"/>
<name>A0A0A9D474_ARUDO</name>
<sequence>MFLSEIWIGCKITTLCPYWCSSNRNRFIDIRQVHCL</sequence>